<feature type="signal peptide" evidence="1">
    <location>
        <begin position="1"/>
        <end position="20"/>
    </location>
</feature>
<keyword evidence="3" id="KW-1185">Reference proteome</keyword>
<dbReference type="Proteomes" id="UP000229757">
    <property type="component" value="Chromosome"/>
</dbReference>
<proteinExistence type="predicted"/>
<dbReference type="KEGG" id="rfo:REIFOR_00589"/>
<reference evidence="2 3" key="1">
    <citation type="journal article" date="2017" name="Environ. Microbiol.">
        <title>Genomic and physiological analyses of 'Reinekea forsetii' reveal a versatile opportunistic lifestyle during spring algae blooms.</title>
        <authorList>
            <person name="Avci B."/>
            <person name="Hahnke R.L."/>
            <person name="Chafee M."/>
            <person name="Fischer T."/>
            <person name="Gruber-Vodicka H."/>
            <person name="Tegetmeyer H.E."/>
            <person name="Harder J."/>
            <person name="Fuchs B.M."/>
            <person name="Amann R.I."/>
            <person name="Teeling H."/>
        </authorList>
    </citation>
    <scope>NUCLEOTIDE SEQUENCE [LARGE SCALE GENOMIC DNA]</scope>
    <source>
        <strain evidence="2 3">Hel1_31_D35</strain>
    </source>
</reference>
<dbReference type="EMBL" id="CP011797">
    <property type="protein sequence ID" value="ATX75757.1"/>
    <property type="molecule type" value="Genomic_DNA"/>
</dbReference>
<dbReference type="InterPro" id="IPR014508">
    <property type="entry name" value="UCP020555_TPR-like"/>
</dbReference>
<feature type="chain" id="PRO_5014797684" evidence="1">
    <location>
        <begin position="21"/>
        <end position="112"/>
    </location>
</feature>
<accession>A0A2K8KLJ2</accession>
<protein>
    <submittedName>
        <fullName evidence="2">Putative lipoprotein</fullName>
    </submittedName>
</protein>
<evidence type="ECO:0000256" key="1">
    <source>
        <dbReference type="SAM" id="SignalP"/>
    </source>
</evidence>
<dbReference type="PROSITE" id="PS51257">
    <property type="entry name" value="PROKAR_LIPOPROTEIN"/>
    <property type="match status" value="1"/>
</dbReference>
<keyword evidence="2" id="KW-0449">Lipoprotein</keyword>
<dbReference type="Pfam" id="PF16068">
    <property type="entry name" value="DUF4810"/>
    <property type="match status" value="1"/>
</dbReference>
<gene>
    <name evidence="2" type="ORF">REIFOR_00589</name>
</gene>
<keyword evidence="1" id="KW-0732">Signal</keyword>
<evidence type="ECO:0000313" key="2">
    <source>
        <dbReference type="EMBL" id="ATX75757.1"/>
    </source>
</evidence>
<sequence length="112" mass="12336">MRALLSILVLAGLLSGCATQGLYDWGDYEADLFDYYHQPGDKERVIENLVQHLDRMAAQGRKPAPGLLAEAGTYYLLAGDAATAVDFYRQEAAAWPESRPMMATLITNLEAK</sequence>
<organism evidence="2 3">
    <name type="scientific">Reinekea forsetii</name>
    <dbReference type="NCBI Taxonomy" id="1336806"/>
    <lineage>
        <taxon>Bacteria</taxon>
        <taxon>Pseudomonadati</taxon>
        <taxon>Pseudomonadota</taxon>
        <taxon>Gammaproteobacteria</taxon>
        <taxon>Oceanospirillales</taxon>
        <taxon>Saccharospirillaceae</taxon>
        <taxon>Reinekea</taxon>
    </lineage>
</organism>
<dbReference type="AlphaFoldDB" id="A0A2K8KLJ2"/>
<name>A0A2K8KLJ2_9GAMM</name>
<evidence type="ECO:0000313" key="3">
    <source>
        <dbReference type="Proteomes" id="UP000229757"/>
    </source>
</evidence>
<dbReference type="OrthoDB" id="9800218at2"/>
<dbReference type="RefSeq" id="WP_100256141.1">
    <property type="nucleotide sequence ID" value="NZ_CP011797.1"/>
</dbReference>